<evidence type="ECO:0000256" key="1">
    <source>
        <dbReference type="SAM" id="SignalP"/>
    </source>
</evidence>
<sequence>MGGVKKSALARLSAFVLVISVVLAVAAGTAAQERATVTVWGWEYQKKVVDAILPLFTRRNPSITVDWKIMAPQQVRQNMLLAFSSGTGAPDVFGAESAWLPQLLAVGGATDVTERARPYVSKFNRFKWQDVTVNGRIFGMPWDSGPVALYYRRDVLEKAGLPSDPEQVAKLFATWNEYAQLARKIHTATGAYMFAHARANNDARDFEKLAWQRGAGYFDEQGRVILDTRKDNVEVLTFLAQFWKDDLAQDTEPWTPAWYKGFTDGSVATHFGAVWMGGFLRTWIAADAAGKWGVVPLPAWAPGGVRTSNDGGSNLVVSAQSKVKDAAWALVEFVTANREAQVTAWRAMDSFPSLDEAYSSPFARLGDPYFGGQAYRQVFVDLVKHIPAWYYTKDYPEANSVMAQEIVNVALGRKTPEQAIRDAASEIRRRTGRP</sequence>
<dbReference type="Proteomes" id="UP000318661">
    <property type="component" value="Unassembled WGS sequence"/>
</dbReference>
<reference evidence="2 3" key="1">
    <citation type="journal article" date="2019" name="Nat. Microbiol.">
        <title>Mediterranean grassland soil C-N compound turnover is dependent on rainfall and depth, and is mediated by genomically divergent microorganisms.</title>
        <authorList>
            <person name="Diamond S."/>
            <person name="Andeer P.F."/>
            <person name="Li Z."/>
            <person name="Crits-Christoph A."/>
            <person name="Burstein D."/>
            <person name="Anantharaman K."/>
            <person name="Lane K.R."/>
            <person name="Thomas B.C."/>
            <person name="Pan C."/>
            <person name="Northen T.R."/>
            <person name="Banfield J.F."/>
        </authorList>
    </citation>
    <scope>NUCLEOTIDE SEQUENCE [LARGE SCALE GENOMIC DNA]</scope>
    <source>
        <strain evidence="2">NP_2</strain>
    </source>
</reference>
<evidence type="ECO:0000313" key="2">
    <source>
        <dbReference type="EMBL" id="TMJ10168.1"/>
    </source>
</evidence>
<dbReference type="EMBL" id="VBAJ01000020">
    <property type="protein sequence ID" value="TMJ10168.1"/>
    <property type="molecule type" value="Genomic_DNA"/>
</dbReference>
<feature type="chain" id="PRO_5021927365" evidence="1">
    <location>
        <begin position="27"/>
        <end position="434"/>
    </location>
</feature>
<proteinExistence type="predicted"/>
<organism evidence="2 3">
    <name type="scientific">Candidatus Segetimicrobium genomatis</name>
    <dbReference type="NCBI Taxonomy" id="2569760"/>
    <lineage>
        <taxon>Bacteria</taxon>
        <taxon>Bacillati</taxon>
        <taxon>Candidatus Sysuimicrobiota</taxon>
        <taxon>Candidatus Sysuimicrobiia</taxon>
        <taxon>Candidatus Sysuimicrobiales</taxon>
        <taxon>Candidatus Segetimicrobiaceae</taxon>
        <taxon>Candidatus Segetimicrobium</taxon>
    </lineage>
</organism>
<protein>
    <submittedName>
        <fullName evidence="2">Sugar ABC transporter substrate-binding protein</fullName>
    </submittedName>
</protein>
<dbReference type="CDD" id="cd13585">
    <property type="entry name" value="PBP2_TMBP_like"/>
    <property type="match status" value="1"/>
</dbReference>
<keyword evidence="1" id="KW-0732">Signal</keyword>
<dbReference type="PANTHER" id="PTHR43649">
    <property type="entry name" value="ARABINOSE-BINDING PROTEIN-RELATED"/>
    <property type="match status" value="1"/>
</dbReference>
<dbReference type="AlphaFoldDB" id="A0A537LQ72"/>
<gene>
    <name evidence="2" type="ORF">E6G99_01300</name>
</gene>
<evidence type="ECO:0000313" key="3">
    <source>
        <dbReference type="Proteomes" id="UP000318661"/>
    </source>
</evidence>
<dbReference type="Gene3D" id="3.40.190.10">
    <property type="entry name" value="Periplasmic binding protein-like II"/>
    <property type="match status" value="1"/>
</dbReference>
<dbReference type="Pfam" id="PF01547">
    <property type="entry name" value="SBP_bac_1"/>
    <property type="match status" value="1"/>
</dbReference>
<dbReference type="PANTHER" id="PTHR43649:SF32">
    <property type="entry name" value="SUGAR BINDING SECRETED PROTEIN"/>
    <property type="match status" value="1"/>
</dbReference>
<name>A0A537LQ72_9BACT</name>
<accession>A0A537LQ72</accession>
<dbReference type="SUPFAM" id="SSF53850">
    <property type="entry name" value="Periplasmic binding protein-like II"/>
    <property type="match status" value="1"/>
</dbReference>
<dbReference type="InterPro" id="IPR006059">
    <property type="entry name" value="SBP"/>
</dbReference>
<feature type="signal peptide" evidence="1">
    <location>
        <begin position="1"/>
        <end position="26"/>
    </location>
</feature>
<comment type="caution">
    <text evidence="2">The sequence shown here is derived from an EMBL/GenBank/DDBJ whole genome shotgun (WGS) entry which is preliminary data.</text>
</comment>
<dbReference type="InterPro" id="IPR050490">
    <property type="entry name" value="Bact_solute-bd_prot1"/>
</dbReference>